<dbReference type="EMBL" id="AAJEEL010000095">
    <property type="protein sequence ID" value="ECK9671945.1"/>
    <property type="molecule type" value="Genomic_DNA"/>
</dbReference>
<keyword evidence="1" id="KW-0812">Transmembrane</keyword>
<protein>
    <submittedName>
        <fullName evidence="2">Uncharacterized protein</fullName>
    </submittedName>
</protein>
<dbReference type="AlphaFoldDB" id="A0A5Y7C4E7"/>
<reference evidence="2" key="1">
    <citation type="submission" date="2019-05" db="EMBL/GenBank/DDBJ databases">
        <authorList>
            <person name="Ashton P.M."/>
            <person name="Dallman T."/>
            <person name="Nair S."/>
            <person name="De Pinna E."/>
            <person name="Peters T."/>
            <person name="Grant K."/>
        </authorList>
    </citation>
    <scope>NUCLEOTIDE SEQUENCE</scope>
    <source>
        <strain evidence="2">741674</strain>
    </source>
</reference>
<comment type="caution">
    <text evidence="2">The sequence shown here is derived from an EMBL/GenBank/DDBJ whole genome shotgun (WGS) entry which is preliminary data.</text>
</comment>
<gene>
    <name evidence="2" type="ORF">FE758_25045</name>
</gene>
<evidence type="ECO:0000313" key="2">
    <source>
        <dbReference type="EMBL" id="ECK9671945.1"/>
    </source>
</evidence>
<keyword evidence="1" id="KW-1133">Transmembrane helix</keyword>
<sequence>MIMILWWISSFITHMMKVGNVREYGPTKSHLLLMVTTLPAGVGVFIYPIVEVIWGDLSLLKVAGYTFLSLIVGGLLANIIVRGLSATTFGILLVNPLAMICSIAGLIVLAIQHLP</sequence>
<proteinExistence type="predicted"/>
<feature type="transmembrane region" description="Helical" evidence="1">
    <location>
        <begin position="62"/>
        <end position="81"/>
    </location>
</feature>
<organism evidence="2">
    <name type="scientific">Salmonella typhimurium</name>
    <dbReference type="NCBI Taxonomy" id="90371"/>
    <lineage>
        <taxon>Bacteria</taxon>
        <taxon>Pseudomonadati</taxon>
        <taxon>Pseudomonadota</taxon>
        <taxon>Gammaproteobacteria</taxon>
        <taxon>Enterobacterales</taxon>
        <taxon>Enterobacteriaceae</taxon>
        <taxon>Salmonella</taxon>
    </lineage>
</organism>
<evidence type="ECO:0000256" key="1">
    <source>
        <dbReference type="SAM" id="Phobius"/>
    </source>
</evidence>
<name>A0A5Y7C4E7_SALTM</name>
<feature type="transmembrane region" description="Helical" evidence="1">
    <location>
        <begin position="88"/>
        <end position="111"/>
    </location>
</feature>
<keyword evidence="1" id="KW-0472">Membrane</keyword>
<feature type="transmembrane region" description="Helical" evidence="1">
    <location>
        <begin position="31"/>
        <end position="50"/>
    </location>
</feature>
<accession>A0A5Y7C4E7</accession>